<reference evidence="1" key="1">
    <citation type="submission" date="2023-07" db="EMBL/GenBank/DDBJ databases">
        <title>draft genome sequence of fig (Ficus carica).</title>
        <authorList>
            <person name="Takahashi T."/>
            <person name="Nishimura K."/>
        </authorList>
    </citation>
    <scope>NUCLEOTIDE SEQUENCE</scope>
</reference>
<comment type="caution">
    <text evidence="1">The sequence shown here is derived from an EMBL/GenBank/DDBJ whole genome shotgun (WGS) entry which is preliminary data.</text>
</comment>
<evidence type="ECO:0000313" key="1">
    <source>
        <dbReference type="EMBL" id="GMN63090.1"/>
    </source>
</evidence>
<organism evidence="1 2">
    <name type="scientific">Ficus carica</name>
    <name type="common">Common fig</name>
    <dbReference type="NCBI Taxonomy" id="3494"/>
    <lineage>
        <taxon>Eukaryota</taxon>
        <taxon>Viridiplantae</taxon>
        <taxon>Streptophyta</taxon>
        <taxon>Embryophyta</taxon>
        <taxon>Tracheophyta</taxon>
        <taxon>Spermatophyta</taxon>
        <taxon>Magnoliopsida</taxon>
        <taxon>eudicotyledons</taxon>
        <taxon>Gunneridae</taxon>
        <taxon>Pentapetalae</taxon>
        <taxon>rosids</taxon>
        <taxon>fabids</taxon>
        <taxon>Rosales</taxon>
        <taxon>Moraceae</taxon>
        <taxon>Ficeae</taxon>
        <taxon>Ficus</taxon>
    </lineage>
</organism>
<dbReference type="EMBL" id="BTGU01000141">
    <property type="protein sequence ID" value="GMN63090.1"/>
    <property type="molecule type" value="Genomic_DNA"/>
</dbReference>
<keyword evidence="2" id="KW-1185">Reference proteome</keyword>
<gene>
    <name evidence="1" type="ORF">TIFTF001_032157</name>
</gene>
<name>A0AA88DW80_FICCA</name>
<dbReference type="Proteomes" id="UP001187192">
    <property type="component" value="Unassembled WGS sequence"/>
</dbReference>
<protein>
    <submittedName>
        <fullName evidence="1">Uncharacterized protein</fullName>
    </submittedName>
</protein>
<dbReference type="AlphaFoldDB" id="A0AA88DW80"/>
<proteinExistence type="predicted"/>
<evidence type="ECO:0000313" key="2">
    <source>
        <dbReference type="Proteomes" id="UP001187192"/>
    </source>
</evidence>
<accession>A0AA88DW80</accession>
<sequence>MPHHLIFSPLFTQRNASNNFFVDLPKNFIEFVPVPPERFKSATTKFSIFLFGIVIGRKNFGPSNRRPLLNLECGKY</sequence>